<evidence type="ECO:0000313" key="1">
    <source>
        <dbReference type="EMBL" id="GBB94252.1"/>
    </source>
</evidence>
<accession>A0A2Z6R0B3</accession>
<organism evidence="1 3">
    <name type="scientific">Rhizophagus clarus</name>
    <dbReference type="NCBI Taxonomy" id="94130"/>
    <lineage>
        <taxon>Eukaryota</taxon>
        <taxon>Fungi</taxon>
        <taxon>Fungi incertae sedis</taxon>
        <taxon>Mucoromycota</taxon>
        <taxon>Glomeromycotina</taxon>
        <taxon>Glomeromycetes</taxon>
        <taxon>Glomerales</taxon>
        <taxon>Glomeraceae</taxon>
        <taxon>Rhizophagus</taxon>
    </lineage>
</organism>
<dbReference type="Proteomes" id="UP000247702">
    <property type="component" value="Unassembled WGS sequence"/>
</dbReference>
<name>A0A2Z6R0B3_9GLOM</name>
<protein>
    <submittedName>
        <fullName evidence="1">Uncharacterized protein</fullName>
    </submittedName>
</protein>
<dbReference type="AlphaFoldDB" id="A0A2Z6R0B3"/>
<keyword evidence="3" id="KW-1185">Reference proteome</keyword>
<gene>
    <name evidence="2" type="ORF">RCL2_001297400</name>
    <name evidence="1" type="ORF">RclHR1_02320007</name>
</gene>
<reference evidence="2" key="2">
    <citation type="submission" date="2019-10" db="EMBL/GenBank/DDBJ databases">
        <title>Conservation and host-specific expression of non-tandemly repeated heterogenous ribosome RNA gene in arbuscular mycorrhizal fungi.</title>
        <authorList>
            <person name="Maeda T."/>
            <person name="Kobayashi Y."/>
            <person name="Nakagawa T."/>
            <person name="Ezawa T."/>
            <person name="Yamaguchi K."/>
            <person name="Bino T."/>
            <person name="Nishimoto Y."/>
            <person name="Shigenobu S."/>
            <person name="Kawaguchi M."/>
        </authorList>
    </citation>
    <scope>NUCLEOTIDE SEQUENCE</scope>
    <source>
        <strain evidence="2">HR1</strain>
    </source>
</reference>
<comment type="caution">
    <text evidence="1">The sequence shown here is derived from an EMBL/GenBank/DDBJ whole genome shotgun (WGS) entry which is preliminary data.</text>
</comment>
<dbReference type="EMBL" id="BEXD01001469">
    <property type="protein sequence ID" value="GBB94252.1"/>
    <property type="molecule type" value="Genomic_DNA"/>
</dbReference>
<evidence type="ECO:0000313" key="2">
    <source>
        <dbReference type="EMBL" id="GES85878.1"/>
    </source>
</evidence>
<dbReference type="EMBL" id="BLAL01000158">
    <property type="protein sequence ID" value="GES85878.1"/>
    <property type="molecule type" value="Genomic_DNA"/>
</dbReference>
<sequence length="94" mass="11174">MYEGVPNVTLNKPTKSHCTNCKWHINLSRPDSLIYVTTLFNEHSGHNLDVLRSEILKLDILKEELPTQQDLKDLYKLQLDLYKSKMWLMQQEWT</sequence>
<dbReference type="Proteomes" id="UP000615446">
    <property type="component" value="Unassembled WGS sequence"/>
</dbReference>
<reference evidence="1 3" key="1">
    <citation type="submission" date="2017-11" db="EMBL/GenBank/DDBJ databases">
        <title>The genome of Rhizophagus clarus HR1 reveals common genetic basis of auxotrophy among arbuscular mycorrhizal fungi.</title>
        <authorList>
            <person name="Kobayashi Y."/>
        </authorList>
    </citation>
    <scope>NUCLEOTIDE SEQUENCE [LARGE SCALE GENOMIC DNA]</scope>
    <source>
        <strain evidence="1 3">HR1</strain>
    </source>
</reference>
<evidence type="ECO:0000313" key="3">
    <source>
        <dbReference type="Proteomes" id="UP000247702"/>
    </source>
</evidence>
<proteinExistence type="predicted"/>